<organism evidence="1">
    <name type="scientific">Arundo donax</name>
    <name type="common">Giant reed</name>
    <name type="synonym">Donax arundinaceus</name>
    <dbReference type="NCBI Taxonomy" id="35708"/>
    <lineage>
        <taxon>Eukaryota</taxon>
        <taxon>Viridiplantae</taxon>
        <taxon>Streptophyta</taxon>
        <taxon>Embryophyta</taxon>
        <taxon>Tracheophyta</taxon>
        <taxon>Spermatophyta</taxon>
        <taxon>Magnoliopsida</taxon>
        <taxon>Liliopsida</taxon>
        <taxon>Poales</taxon>
        <taxon>Poaceae</taxon>
        <taxon>PACMAD clade</taxon>
        <taxon>Arundinoideae</taxon>
        <taxon>Arundineae</taxon>
        <taxon>Arundo</taxon>
    </lineage>
</organism>
<proteinExistence type="predicted"/>
<accession>A0A0A9CG13</accession>
<sequence>MSIVHLVSSDLTLAIHSTYADN</sequence>
<protein>
    <submittedName>
        <fullName evidence="1">Uncharacterized protein</fullName>
    </submittedName>
</protein>
<dbReference type="AlphaFoldDB" id="A0A0A9CG13"/>
<evidence type="ECO:0000313" key="1">
    <source>
        <dbReference type="EMBL" id="JAD72330.1"/>
    </source>
</evidence>
<reference evidence="1" key="2">
    <citation type="journal article" date="2015" name="Data Brief">
        <title>Shoot transcriptome of the giant reed, Arundo donax.</title>
        <authorList>
            <person name="Barrero R.A."/>
            <person name="Guerrero F.D."/>
            <person name="Moolhuijzen P."/>
            <person name="Goolsby J.A."/>
            <person name="Tidwell J."/>
            <person name="Bellgard S.E."/>
            <person name="Bellgard M.I."/>
        </authorList>
    </citation>
    <scope>NUCLEOTIDE SEQUENCE</scope>
    <source>
        <tissue evidence="1">Shoot tissue taken approximately 20 cm above the soil surface</tissue>
    </source>
</reference>
<dbReference type="EMBL" id="GBRH01225565">
    <property type="protein sequence ID" value="JAD72330.1"/>
    <property type="molecule type" value="Transcribed_RNA"/>
</dbReference>
<name>A0A0A9CG13_ARUDO</name>
<reference evidence="1" key="1">
    <citation type="submission" date="2014-09" db="EMBL/GenBank/DDBJ databases">
        <authorList>
            <person name="Magalhaes I.L.F."/>
            <person name="Oliveira U."/>
            <person name="Santos F.R."/>
            <person name="Vidigal T.H.D.A."/>
            <person name="Brescovit A.D."/>
            <person name="Santos A.J."/>
        </authorList>
    </citation>
    <scope>NUCLEOTIDE SEQUENCE</scope>
    <source>
        <tissue evidence="1">Shoot tissue taken approximately 20 cm above the soil surface</tissue>
    </source>
</reference>